<name>A0A841BJU0_9ACTN</name>
<keyword evidence="1" id="KW-1133">Transmembrane helix</keyword>
<dbReference type="RefSeq" id="WP_184831322.1">
    <property type="nucleotide sequence ID" value="NZ_JACHMN010000001.1"/>
</dbReference>
<sequence length="86" mass="8808">MADSASSGALVIGVLGGVLGTIVWLRWRGTKAAYGGWKTARAGIPKAKAGRGKARTAFGLAVRGLVIALVIFVVYVIATSTAMFKG</sequence>
<dbReference type="AlphaFoldDB" id="A0A841BJU0"/>
<keyword evidence="3" id="KW-1185">Reference proteome</keyword>
<dbReference type="Proteomes" id="UP000587527">
    <property type="component" value="Unassembled WGS sequence"/>
</dbReference>
<evidence type="ECO:0000313" key="2">
    <source>
        <dbReference type="EMBL" id="MBB5867042.1"/>
    </source>
</evidence>
<keyword evidence="1" id="KW-0472">Membrane</keyword>
<organism evidence="2 3">
    <name type="scientific">Allocatelliglobosispora scoriae</name>
    <dbReference type="NCBI Taxonomy" id="643052"/>
    <lineage>
        <taxon>Bacteria</taxon>
        <taxon>Bacillati</taxon>
        <taxon>Actinomycetota</taxon>
        <taxon>Actinomycetes</taxon>
        <taxon>Micromonosporales</taxon>
        <taxon>Micromonosporaceae</taxon>
        <taxon>Allocatelliglobosispora</taxon>
    </lineage>
</organism>
<evidence type="ECO:0000313" key="3">
    <source>
        <dbReference type="Proteomes" id="UP000587527"/>
    </source>
</evidence>
<proteinExistence type="predicted"/>
<protein>
    <submittedName>
        <fullName evidence="2">Uncharacterized protein</fullName>
    </submittedName>
</protein>
<evidence type="ECO:0000256" key="1">
    <source>
        <dbReference type="SAM" id="Phobius"/>
    </source>
</evidence>
<reference evidence="2 3" key="1">
    <citation type="submission" date="2020-08" db="EMBL/GenBank/DDBJ databases">
        <title>Sequencing the genomes of 1000 actinobacteria strains.</title>
        <authorList>
            <person name="Klenk H.-P."/>
        </authorList>
    </citation>
    <scope>NUCLEOTIDE SEQUENCE [LARGE SCALE GENOMIC DNA]</scope>
    <source>
        <strain evidence="2 3">DSM 45362</strain>
    </source>
</reference>
<comment type="caution">
    <text evidence="2">The sequence shown here is derived from an EMBL/GenBank/DDBJ whole genome shotgun (WGS) entry which is preliminary data.</text>
</comment>
<feature type="transmembrane region" description="Helical" evidence="1">
    <location>
        <begin position="56"/>
        <end position="78"/>
    </location>
</feature>
<dbReference type="EMBL" id="JACHMN010000001">
    <property type="protein sequence ID" value="MBB5867042.1"/>
    <property type="molecule type" value="Genomic_DNA"/>
</dbReference>
<accession>A0A841BJU0</accession>
<keyword evidence="1" id="KW-0812">Transmembrane</keyword>
<gene>
    <name evidence="2" type="ORF">F4553_000421</name>
</gene>
<feature type="transmembrane region" description="Helical" evidence="1">
    <location>
        <begin position="6"/>
        <end position="25"/>
    </location>
</feature>